<dbReference type="InterPro" id="IPR016039">
    <property type="entry name" value="Thiolase-like"/>
</dbReference>
<dbReference type="InterPro" id="IPR020617">
    <property type="entry name" value="Thiolase_C"/>
</dbReference>
<evidence type="ECO:0000256" key="6">
    <source>
        <dbReference type="ARBA" id="ARBA00023098"/>
    </source>
</evidence>
<evidence type="ECO:0000256" key="4">
    <source>
        <dbReference type="ARBA" id="ARBA00022832"/>
    </source>
</evidence>
<dbReference type="InterPro" id="IPR020616">
    <property type="entry name" value="Thiolase_N"/>
</dbReference>
<evidence type="ECO:0000256" key="2">
    <source>
        <dbReference type="ARBA" id="ARBA00010982"/>
    </source>
</evidence>
<dbReference type="GO" id="GO:0010124">
    <property type="term" value="P:phenylacetate catabolic process"/>
    <property type="evidence" value="ECO:0007669"/>
    <property type="project" value="TreeGrafter"/>
</dbReference>
<gene>
    <name evidence="13" type="ORF">BPA30113_02932</name>
</gene>
<proteinExistence type="inferred from homology"/>
<evidence type="ECO:0000256" key="7">
    <source>
        <dbReference type="ARBA" id="ARBA00023140"/>
    </source>
</evidence>
<dbReference type="AlphaFoldDB" id="A0A6J5DJA9"/>
<evidence type="ECO:0000256" key="1">
    <source>
        <dbReference type="ARBA" id="ARBA00004275"/>
    </source>
</evidence>
<name>A0A6J5DJA9_9BURK</name>
<dbReference type="GO" id="GO:0005737">
    <property type="term" value="C:cytoplasm"/>
    <property type="evidence" value="ECO:0007669"/>
    <property type="project" value="UniProtKB-ARBA"/>
</dbReference>
<dbReference type="InterPro" id="IPR002155">
    <property type="entry name" value="Thiolase"/>
</dbReference>
<dbReference type="Pfam" id="PF00108">
    <property type="entry name" value="Thiolase_N"/>
    <property type="match status" value="1"/>
</dbReference>
<evidence type="ECO:0000256" key="8">
    <source>
        <dbReference type="ARBA" id="ARBA00023315"/>
    </source>
</evidence>
<dbReference type="PANTHER" id="PTHR43853">
    <property type="entry name" value="3-KETOACYL-COA THIOLASE, PEROXISOMAL"/>
    <property type="match status" value="1"/>
</dbReference>
<keyword evidence="7" id="KW-0576">Peroxisome</keyword>
<evidence type="ECO:0000256" key="5">
    <source>
        <dbReference type="ARBA" id="ARBA00022946"/>
    </source>
</evidence>
<protein>
    <submittedName>
        <fullName evidence="13">Acetyl-CoA acetyltransferase</fullName>
    </submittedName>
</protein>
<dbReference type="Pfam" id="PF02803">
    <property type="entry name" value="Thiolase_C"/>
    <property type="match status" value="1"/>
</dbReference>
<keyword evidence="3 10" id="KW-0808">Transferase</keyword>
<dbReference type="FunFam" id="3.40.47.10:FF:000010">
    <property type="entry name" value="Acetyl-CoA acetyltransferase (Thiolase)"/>
    <property type="match status" value="1"/>
</dbReference>
<feature type="active site" description="Proton acceptor" evidence="9">
    <location>
        <position position="350"/>
    </location>
</feature>
<dbReference type="RefSeq" id="WP_031397709.1">
    <property type="nucleotide sequence ID" value="NZ_CABVQD010000008.1"/>
</dbReference>
<dbReference type="PIRSF" id="PIRSF000429">
    <property type="entry name" value="Ac-CoA_Ac_transf"/>
    <property type="match status" value="1"/>
</dbReference>
<evidence type="ECO:0000313" key="14">
    <source>
        <dbReference type="Proteomes" id="UP000494330"/>
    </source>
</evidence>
<comment type="subcellular location">
    <subcellularLocation>
        <location evidence="1">Peroxisome</location>
    </subcellularLocation>
</comment>
<keyword evidence="8 10" id="KW-0012">Acyltransferase</keyword>
<keyword evidence="5" id="KW-0809">Transit peptide</keyword>
<dbReference type="EMBL" id="CABVQD010000008">
    <property type="protein sequence ID" value="VWB65627.1"/>
    <property type="molecule type" value="Genomic_DNA"/>
</dbReference>
<evidence type="ECO:0000259" key="11">
    <source>
        <dbReference type="Pfam" id="PF00108"/>
    </source>
</evidence>
<dbReference type="Gene3D" id="3.40.47.10">
    <property type="match status" value="1"/>
</dbReference>
<keyword evidence="4" id="KW-0276">Fatty acid metabolism</keyword>
<dbReference type="Proteomes" id="UP000494330">
    <property type="component" value="Unassembled WGS sequence"/>
</dbReference>
<dbReference type="NCBIfam" id="TIGR01930">
    <property type="entry name" value="AcCoA-C-Actrans"/>
    <property type="match status" value="1"/>
</dbReference>
<evidence type="ECO:0000256" key="10">
    <source>
        <dbReference type="RuleBase" id="RU003557"/>
    </source>
</evidence>
<dbReference type="InterPro" id="IPR020613">
    <property type="entry name" value="Thiolase_CS"/>
</dbReference>
<feature type="domain" description="Thiolase C-terminal" evidence="12">
    <location>
        <begin position="272"/>
        <end position="392"/>
    </location>
</feature>
<dbReference type="SUPFAM" id="SSF53901">
    <property type="entry name" value="Thiolase-like"/>
    <property type="match status" value="2"/>
</dbReference>
<sequence>MREAVIVSTARTPIGRAFRGAFNDTRSPTLMAHAIEHAVRRSGLEGDVFDDAVIGTVLAAGTAGGNLARNAVFAAGLPTSVPAQTMDRQCSSGLMAIATAAKQIAFDGMTACIAGGQENISAVQNDYFAWAGRDIDPRVIEKVEHAYMPMLHTAENVARRYGISRESQDRYSVESQRRMAAARQAGRLDDEIAPVEARMKVQDKETGAVSYRDVLLEKDEGNRPDTTYEGLAGLKSVLDGGCITGGNASQLSDGASACVLTEARFAERRGLTPLGAYRGMAVAGCPPEEMGIGPIYAIPKLLKQHGLKIDDIGLWELNEAFACQVLYCREKLGIDPDRYNVDGGSISIGHPYGMTGARLVGHALIEGKRRGVKYVVVSMCVGGGMGAAGLFEVL</sequence>
<organism evidence="13 14">
    <name type="scientific">Burkholderia paludis</name>
    <dbReference type="NCBI Taxonomy" id="1506587"/>
    <lineage>
        <taxon>Bacteria</taxon>
        <taxon>Pseudomonadati</taxon>
        <taxon>Pseudomonadota</taxon>
        <taxon>Betaproteobacteria</taxon>
        <taxon>Burkholderiales</taxon>
        <taxon>Burkholderiaceae</taxon>
        <taxon>Burkholderia</taxon>
        <taxon>Burkholderia cepacia complex</taxon>
    </lineage>
</organism>
<keyword evidence="6" id="KW-0443">Lipid metabolism</keyword>
<dbReference type="PANTHER" id="PTHR43853:SF8">
    <property type="entry name" value="3-KETOACYL-COA THIOLASE, PEROXISOMAL"/>
    <property type="match status" value="1"/>
</dbReference>
<dbReference type="PROSITE" id="PS00737">
    <property type="entry name" value="THIOLASE_2"/>
    <property type="match status" value="1"/>
</dbReference>
<dbReference type="InterPro" id="IPR050215">
    <property type="entry name" value="Thiolase-like_sf_Thiolase"/>
</dbReference>
<dbReference type="GO" id="GO:0006635">
    <property type="term" value="P:fatty acid beta-oxidation"/>
    <property type="evidence" value="ECO:0007669"/>
    <property type="project" value="TreeGrafter"/>
</dbReference>
<feature type="domain" description="Thiolase N-terminal" evidence="11">
    <location>
        <begin position="5"/>
        <end position="262"/>
    </location>
</feature>
<keyword evidence="14" id="KW-1185">Reference proteome</keyword>
<dbReference type="GO" id="GO:0003988">
    <property type="term" value="F:acetyl-CoA C-acyltransferase activity"/>
    <property type="evidence" value="ECO:0007669"/>
    <property type="project" value="UniProtKB-ARBA"/>
</dbReference>
<evidence type="ECO:0000313" key="13">
    <source>
        <dbReference type="EMBL" id="VWB65627.1"/>
    </source>
</evidence>
<evidence type="ECO:0000256" key="9">
    <source>
        <dbReference type="PIRSR" id="PIRSR000429-1"/>
    </source>
</evidence>
<dbReference type="CDD" id="cd00751">
    <property type="entry name" value="thiolase"/>
    <property type="match status" value="1"/>
</dbReference>
<accession>A0A6J5DJA9</accession>
<comment type="similarity">
    <text evidence="2 10">Belongs to the thiolase-like superfamily. Thiolase family.</text>
</comment>
<evidence type="ECO:0000259" key="12">
    <source>
        <dbReference type="Pfam" id="PF02803"/>
    </source>
</evidence>
<feature type="active site" description="Proton acceptor" evidence="9">
    <location>
        <position position="380"/>
    </location>
</feature>
<reference evidence="13 14" key="1">
    <citation type="submission" date="2019-09" db="EMBL/GenBank/DDBJ databases">
        <authorList>
            <person name="Depoorter E."/>
        </authorList>
    </citation>
    <scope>NUCLEOTIDE SEQUENCE [LARGE SCALE GENOMIC DNA]</scope>
    <source>
        <strain evidence="13">LMG 30113</strain>
    </source>
</reference>
<feature type="active site" description="Acyl-thioester intermediate" evidence="9">
    <location>
        <position position="90"/>
    </location>
</feature>
<evidence type="ECO:0000256" key="3">
    <source>
        <dbReference type="ARBA" id="ARBA00022679"/>
    </source>
</evidence>